<gene>
    <name evidence="9" type="primary">LOC120257519</name>
</gene>
<sequence length="855" mass="94142">MLAQEQQQACMESKKSHGKDPSSSHHHHHHDAVALLSFFKVMIGDFSQALFFPPIVAKKLSALLNQNVDIEDSNGHRWGVKVSLVDNHLAFEQGWQDFVLDHSIKFGEFVVFNHVDRLLFSAKIYAITGCERLEFVEKSIAGKSKRKRKNEASADDLSLKKCQSVGKLDKDVVDSIEESIKKKQTTKLASGDKSDSMMVTRSMKAGVKRKGEDEDALKTSHVCHESSKRRQIDVVEPVELLDEMVDKTCQISPSDPVNMDVDVMTMTDGDNSDNAGDSISEGIGMSRDFVTEEQMPDVKLVQVPVKVGSRDSIFMKGNITVSSPDMIASEANGKSCNAVETDTLVTNEQSLHGSLSETDAECVRIVDPLISNSVLTRDSPQGVVAVSSINLTASEEKGNLCGAIEVDTLVINEELSPHHRLSPVKCQPLLASEFDGHGSQNENVILDPLINDGVLKGESPEENVAVSSVNLIPKEAIGSSCIVQQTTDGLVMNEERDCTSYGSRNETEVNCEVDVDPLISNTVITGDLPQGITTAECTKIQLEGGETDSSESFDDNVTEENLNTADGVYKFLGTLQGICYIVKEDSTDKFGDGMVNPFDLCDADEADILHKTDGTFNEDKSRHISPSVPLDKVPKNEAELGSLGKDNIHIYRSKSVSCLQTPEFQNDANVVEETVPQSGKMPVVSLEENEKNLNLSSEITAREDVKPESLIIGKKSVELLEETEKRSSLSPEVTVNEDLKPEYMDLVKPPSSSSFIFKFSLPSNNNSWLKLSNSIPYSFGKMFLLRKVLVLQDPVMRKWPVLYCENRRFTGFIGGWKEFAAANDLKEGDTCELHLADKENHTFVVRITKAKNPAL</sequence>
<evidence type="ECO:0000256" key="1">
    <source>
        <dbReference type="ARBA" id="ARBA00004123"/>
    </source>
</evidence>
<dbReference type="AlphaFoldDB" id="A0AB40B0H1"/>
<keyword evidence="8" id="KW-1185">Reference proteome</keyword>
<keyword evidence="5" id="KW-0539">Nucleus</keyword>
<dbReference type="GO" id="GO:0003677">
    <property type="term" value="F:DNA binding"/>
    <property type="evidence" value="ECO:0007669"/>
    <property type="project" value="UniProtKB-KW"/>
</dbReference>
<evidence type="ECO:0000259" key="7">
    <source>
        <dbReference type="PROSITE" id="PS50863"/>
    </source>
</evidence>
<feature type="compositionally biased region" description="Polar residues" evidence="6">
    <location>
        <begin position="1"/>
        <end position="10"/>
    </location>
</feature>
<comment type="subcellular location">
    <subcellularLocation>
        <location evidence="1">Nucleus</location>
    </subcellularLocation>
</comment>
<feature type="region of interest" description="Disordered" evidence="6">
    <location>
        <begin position="1"/>
        <end position="27"/>
    </location>
</feature>
<feature type="domain" description="TF-B3" evidence="7">
    <location>
        <begin position="35"/>
        <end position="128"/>
    </location>
</feature>
<dbReference type="Gene3D" id="2.40.330.10">
    <property type="entry name" value="DNA-binding pseudobarrel domain"/>
    <property type="match status" value="2"/>
</dbReference>
<evidence type="ECO:0000256" key="2">
    <source>
        <dbReference type="ARBA" id="ARBA00023015"/>
    </source>
</evidence>
<dbReference type="InterPro" id="IPR015300">
    <property type="entry name" value="DNA-bd_pseudobarrel_sf"/>
</dbReference>
<evidence type="ECO:0000256" key="5">
    <source>
        <dbReference type="ARBA" id="ARBA00023242"/>
    </source>
</evidence>
<keyword evidence="2" id="KW-0805">Transcription regulation</keyword>
<dbReference type="Pfam" id="PF02362">
    <property type="entry name" value="B3"/>
    <property type="match status" value="2"/>
</dbReference>
<dbReference type="PROSITE" id="PS50863">
    <property type="entry name" value="B3"/>
    <property type="match status" value="2"/>
</dbReference>
<protein>
    <submittedName>
        <fullName evidence="9">B3 domain-containing protein Os02g0598200-like</fullName>
    </submittedName>
</protein>
<feature type="domain" description="TF-B3" evidence="7">
    <location>
        <begin position="789"/>
        <end position="851"/>
    </location>
</feature>
<accession>A0AB40B0H1</accession>
<feature type="compositionally biased region" description="Basic and acidic residues" evidence="6">
    <location>
        <begin position="12"/>
        <end position="23"/>
    </location>
</feature>
<name>A0AB40B0H1_DIOCR</name>
<keyword evidence="3" id="KW-0238">DNA-binding</keyword>
<dbReference type="CDD" id="cd10017">
    <property type="entry name" value="B3_DNA"/>
    <property type="match status" value="2"/>
</dbReference>
<proteinExistence type="predicted"/>
<keyword evidence="4" id="KW-0804">Transcription</keyword>
<dbReference type="RefSeq" id="XP_039120915.1">
    <property type="nucleotide sequence ID" value="XM_039264981.1"/>
</dbReference>
<organism evidence="8 9">
    <name type="scientific">Dioscorea cayennensis subsp. rotundata</name>
    <name type="common">White Guinea yam</name>
    <name type="synonym">Dioscorea rotundata</name>
    <dbReference type="NCBI Taxonomy" id="55577"/>
    <lineage>
        <taxon>Eukaryota</taxon>
        <taxon>Viridiplantae</taxon>
        <taxon>Streptophyta</taxon>
        <taxon>Embryophyta</taxon>
        <taxon>Tracheophyta</taxon>
        <taxon>Spermatophyta</taxon>
        <taxon>Magnoliopsida</taxon>
        <taxon>Liliopsida</taxon>
        <taxon>Dioscoreales</taxon>
        <taxon>Dioscoreaceae</taxon>
        <taxon>Dioscorea</taxon>
    </lineage>
</organism>
<evidence type="ECO:0000313" key="8">
    <source>
        <dbReference type="Proteomes" id="UP001515500"/>
    </source>
</evidence>
<dbReference type="GO" id="GO:0005634">
    <property type="term" value="C:nucleus"/>
    <property type="evidence" value="ECO:0007669"/>
    <property type="project" value="UniProtKB-SubCell"/>
</dbReference>
<evidence type="ECO:0000256" key="3">
    <source>
        <dbReference type="ARBA" id="ARBA00023125"/>
    </source>
</evidence>
<dbReference type="SMART" id="SM01019">
    <property type="entry name" value="B3"/>
    <property type="match status" value="2"/>
</dbReference>
<dbReference type="InterPro" id="IPR050655">
    <property type="entry name" value="Plant_B3_domain"/>
</dbReference>
<dbReference type="InterPro" id="IPR003340">
    <property type="entry name" value="B3_DNA-bd"/>
</dbReference>
<evidence type="ECO:0000256" key="6">
    <source>
        <dbReference type="SAM" id="MobiDB-lite"/>
    </source>
</evidence>
<dbReference type="PANTHER" id="PTHR31920:SF122">
    <property type="entry name" value="B3 DOMAIN-CONTAINING PROTEIN REM23"/>
    <property type="match status" value="1"/>
</dbReference>
<dbReference type="GeneID" id="120257519"/>
<evidence type="ECO:0000256" key="4">
    <source>
        <dbReference type="ARBA" id="ARBA00023163"/>
    </source>
</evidence>
<evidence type="ECO:0000313" key="9">
    <source>
        <dbReference type="RefSeq" id="XP_039120915.1"/>
    </source>
</evidence>
<dbReference type="Proteomes" id="UP001515500">
    <property type="component" value="Unplaced"/>
</dbReference>
<dbReference type="PANTHER" id="PTHR31920">
    <property type="entry name" value="B3 DOMAIN-CONTAINING"/>
    <property type="match status" value="1"/>
</dbReference>
<dbReference type="SUPFAM" id="SSF101936">
    <property type="entry name" value="DNA-binding pseudobarrel domain"/>
    <property type="match status" value="2"/>
</dbReference>
<reference evidence="9" key="1">
    <citation type="submission" date="2025-08" db="UniProtKB">
        <authorList>
            <consortium name="RefSeq"/>
        </authorList>
    </citation>
    <scope>IDENTIFICATION</scope>
</reference>